<dbReference type="SUPFAM" id="SSF53448">
    <property type="entry name" value="Nucleotide-diphospho-sugar transferases"/>
    <property type="match status" value="1"/>
</dbReference>
<gene>
    <name evidence="2" type="ORF">IPN75_17060</name>
</gene>
<organism evidence="2 3">
    <name type="scientific">Candidatus Dechloromonas phosphorivorans</name>
    <dbReference type="NCBI Taxonomy" id="2899244"/>
    <lineage>
        <taxon>Bacteria</taxon>
        <taxon>Pseudomonadati</taxon>
        <taxon>Pseudomonadota</taxon>
        <taxon>Betaproteobacteria</taxon>
        <taxon>Rhodocyclales</taxon>
        <taxon>Azonexaceae</taxon>
        <taxon>Dechloromonas</taxon>
    </lineage>
</organism>
<dbReference type="AlphaFoldDB" id="A0A9D7LT43"/>
<dbReference type="Proteomes" id="UP000808146">
    <property type="component" value="Unassembled WGS sequence"/>
</dbReference>
<reference evidence="2" key="1">
    <citation type="submission" date="2020-10" db="EMBL/GenBank/DDBJ databases">
        <title>Connecting structure to function with the recovery of over 1000 high-quality activated sludge metagenome-assembled genomes encoding full-length rRNA genes using long-read sequencing.</title>
        <authorList>
            <person name="Singleton C.M."/>
            <person name="Petriglieri F."/>
            <person name="Kristensen J.M."/>
            <person name="Kirkegaard R.H."/>
            <person name="Michaelsen T.Y."/>
            <person name="Andersen M.H."/>
            <person name="Karst S.M."/>
            <person name="Dueholm M.S."/>
            <person name="Nielsen P.H."/>
            <person name="Albertsen M."/>
        </authorList>
    </citation>
    <scope>NUCLEOTIDE SEQUENCE</scope>
    <source>
        <strain evidence="2">OdNE_18-Q3-R46-58_BAT3C.305</strain>
    </source>
</reference>
<accession>A0A9D7LT43</accession>
<dbReference type="InterPro" id="IPR029044">
    <property type="entry name" value="Nucleotide-diphossugar_trans"/>
</dbReference>
<dbReference type="InterPro" id="IPR050834">
    <property type="entry name" value="Glycosyltransf_2"/>
</dbReference>
<dbReference type="Gene3D" id="3.90.550.10">
    <property type="entry name" value="Spore Coat Polysaccharide Biosynthesis Protein SpsA, Chain A"/>
    <property type="match status" value="1"/>
</dbReference>
<evidence type="ECO:0000313" key="3">
    <source>
        <dbReference type="Proteomes" id="UP000808146"/>
    </source>
</evidence>
<dbReference type="EMBL" id="JADKBR010000021">
    <property type="protein sequence ID" value="MBK8891959.1"/>
    <property type="molecule type" value="Genomic_DNA"/>
</dbReference>
<protein>
    <submittedName>
        <fullName evidence="2">Glycosyltransferase</fullName>
    </submittedName>
</protein>
<dbReference type="InterPro" id="IPR001173">
    <property type="entry name" value="Glyco_trans_2-like"/>
</dbReference>
<dbReference type="PANTHER" id="PTHR43685">
    <property type="entry name" value="GLYCOSYLTRANSFERASE"/>
    <property type="match status" value="1"/>
</dbReference>
<dbReference type="Pfam" id="PF00535">
    <property type="entry name" value="Glycos_transf_2"/>
    <property type="match status" value="1"/>
</dbReference>
<evidence type="ECO:0000313" key="2">
    <source>
        <dbReference type="EMBL" id="MBK8891959.1"/>
    </source>
</evidence>
<proteinExistence type="predicted"/>
<name>A0A9D7LT43_9RHOO</name>
<feature type="domain" description="Glycosyltransferase 2-like" evidence="1">
    <location>
        <begin position="22"/>
        <end position="131"/>
    </location>
</feature>
<evidence type="ECO:0000259" key="1">
    <source>
        <dbReference type="Pfam" id="PF00535"/>
    </source>
</evidence>
<comment type="caution">
    <text evidence="2">The sequence shown here is derived from an EMBL/GenBank/DDBJ whole genome shotgun (WGS) entry which is preliminary data.</text>
</comment>
<dbReference type="PANTHER" id="PTHR43685:SF11">
    <property type="entry name" value="GLYCOSYLTRANSFERASE TAGX-RELATED"/>
    <property type="match status" value="1"/>
</dbReference>
<sequence>MNPAPNLHSSKEALTAPAPLVSVIIPAYNAERFILEALQSIDVQRYLPLEILLIDDGSTDGMVNLVRQHAPHVQIISQPNAGASAARNTGLRLASGEFICFLDADDGWFPGKLAAQTDYLVAHPEVGIVYHEWHVRQSDASGVFQEPQFDLLPKPSCTIDPSLSGWIYPHLLFECCVHTSTVMMRRSIAHEIGYFDTDLVTGEDYDYWLRASQHCEIHKLAATLSFYRSTPGGLTSKPTLKNNEYDVICRAIRRWGLISADGTVVPKPAIEARLAGLAFSFGYLHYHLGSFPLARGAFLTTLRHAPLDWKAAAYLTASTARSLFDKR</sequence>